<name>A0AAW3N2H5_9BURK</name>
<protein>
    <submittedName>
        <fullName evidence="1">Uncharacterized protein</fullName>
    </submittedName>
</protein>
<reference evidence="1 2" key="1">
    <citation type="submission" date="2015-11" db="EMBL/GenBank/DDBJ databases">
        <title>Expanding the genomic diversity of Burkholderia species for the development of highly accurate diagnostics.</title>
        <authorList>
            <person name="Sahl J."/>
            <person name="Keim P."/>
            <person name="Wagner D."/>
        </authorList>
    </citation>
    <scope>NUCLEOTIDE SEQUENCE [LARGE SCALE GENOMIC DNA]</scope>
    <source>
        <strain evidence="1 2">MSMB1137WGS</strain>
    </source>
</reference>
<comment type="caution">
    <text evidence="1">The sequence shown here is derived from an EMBL/GenBank/DDBJ whole genome shotgun (WGS) entry which is preliminary data.</text>
</comment>
<dbReference type="RefSeq" id="WP_059931673.1">
    <property type="nucleotide sequence ID" value="NZ_LPDO01000110.1"/>
</dbReference>
<dbReference type="Proteomes" id="UP000056732">
    <property type="component" value="Unassembled WGS sequence"/>
</dbReference>
<organism evidence="1 2">
    <name type="scientific">Burkholderia ubonensis</name>
    <dbReference type="NCBI Taxonomy" id="101571"/>
    <lineage>
        <taxon>Bacteria</taxon>
        <taxon>Pseudomonadati</taxon>
        <taxon>Pseudomonadota</taxon>
        <taxon>Betaproteobacteria</taxon>
        <taxon>Burkholderiales</taxon>
        <taxon>Burkholderiaceae</taxon>
        <taxon>Burkholderia</taxon>
        <taxon>Burkholderia cepacia complex</taxon>
    </lineage>
</organism>
<gene>
    <name evidence="1" type="ORF">WK53_12725</name>
</gene>
<dbReference type="EMBL" id="LPDO01000110">
    <property type="protein sequence ID" value="KVT48325.1"/>
    <property type="molecule type" value="Genomic_DNA"/>
</dbReference>
<evidence type="ECO:0000313" key="1">
    <source>
        <dbReference type="EMBL" id="KVT48325.1"/>
    </source>
</evidence>
<evidence type="ECO:0000313" key="2">
    <source>
        <dbReference type="Proteomes" id="UP000056732"/>
    </source>
</evidence>
<proteinExistence type="predicted"/>
<dbReference type="AlphaFoldDB" id="A0AAW3N2H5"/>
<accession>A0AAW3N2H5</accession>
<sequence length="257" mass="27979">MFANLVESTTTTHHHVDDDVPDIFCWTKMGTEAGQTLDAIIRRKELERIAGNGVFAWGIGNSLGTSVDLARQMCPDGRVDVLFTPMKSAPKQADVSPSQTFLWLSSIERDGRIAPLPEHLLITSRGGEGKRTHYALLCHSDSSIEDDALEHYIYAESARNLASSNRIGPSQVTSVVRYGSDTVSLDGAPYKVAFRAALHKQGFLKLVNPVPLDGAIAALYRQACAATTASEWLALATEVRQMAHELARPVLGTDLFS</sequence>